<organism evidence="6 7">
    <name type="scientific">Nocardia macrotermitis</name>
    <dbReference type="NCBI Taxonomy" id="2585198"/>
    <lineage>
        <taxon>Bacteria</taxon>
        <taxon>Bacillati</taxon>
        <taxon>Actinomycetota</taxon>
        <taxon>Actinomycetes</taxon>
        <taxon>Mycobacteriales</taxon>
        <taxon>Nocardiaceae</taxon>
        <taxon>Nocardia</taxon>
    </lineage>
</organism>
<dbReference type="InterPro" id="IPR039536">
    <property type="entry name" value="TetR_C_Proteobacteria"/>
</dbReference>
<gene>
    <name evidence="6" type="ORF">NRB20_00470</name>
</gene>
<evidence type="ECO:0000256" key="4">
    <source>
        <dbReference type="PROSITE-ProRule" id="PRU00335"/>
    </source>
</evidence>
<evidence type="ECO:0000313" key="6">
    <source>
        <dbReference type="EMBL" id="MQY16984.1"/>
    </source>
</evidence>
<dbReference type="InterPro" id="IPR001647">
    <property type="entry name" value="HTH_TetR"/>
</dbReference>
<dbReference type="EMBL" id="WEGK01000001">
    <property type="protein sequence ID" value="MQY16984.1"/>
    <property type="molecule type" value="Genomic_DNA"/>
</dbReference>
<evidence type="ECO:0000313" key="7">
    <source>
        <dbReference type="Proteomes" id="UP000438448"/>
    </source>
</evidence>
<dbReference type="GO" id="GO:0003700">
    <property type="term" value="F:DNA-binding transcription factor activity"/>
    <property type="evidence" value="ECO:0007669"/>
    <property type="project" value="TreeGrafter"/>
</dbReference>
<evidence type="ECO:0000259" key="5">
    <source>
        <dbReference type="PROSITE" id="PS50977"/>
    </source>
</evidence>
<sequence length="206" mass="21840">MGAHGRIDKRQAILDGAFAVFARRGYSQACVQEIANEAGVAKPTVYNHLTDKETLFRHAVEAVADAVGAQCLAAVGPLREADADLRVALGDSALRLLRICAGEQSRSLRALTAAQLPVFPDLIVLVQERTSGGVAEALGDRMAHLMLAGRLRTADPATAAEQFLALLTGPLQIRSRAGTRKVTVAELRAIADSAVDTFLRAYEPAA</sequence>
<dbReference type="GO" id="GO:0045892">
    <property type="term" value="P:negative regulation of DNA-templated transcription"/>
    <property type="evidence" value="ECO:0007669"/>
    <property type="project" value="UniProtKB-ARBA"/>
</dbReference>
<protein>
    <recommendedName>
        <fullName evidence="5">HTH tetR-type domain-containing protein</fullName>
    </recommendedName>
</protein>
<keyword evidence="1" id="KW-0805">Transcription regulation</keyword>
<accession>A0A7K0CWE9</accession>
<dbReference type="Pfam" id="PF00440">
    <property type="entry name" value="TetR_N"/>
    <property type="match status" value="1"/>
</dbReference>
<evidence type="ECO:0000256" key="2">
    <source>
        <dbReference type="ARBA" id="ARBA00023125"/>
    </source>
</evidence>
<dbReference type="GO" id="GO:0000976">
    <property type="term" value="F:transcription cis-regulatory region binding"/>
    <property type="evidence" value="ECO:0007669"/>
    <property type="project" value="TreeGrafter"/>
</dbReference>
<reference evidence="6 7" key="1">
    <citation type="submission" date="2019-10" db="EMBL/GenBank/DDBJ databases">
        <title>Nocardia macrotermitis sp. nov. and Nocardia aurantia sp. nov., isolated from the gut of fungus growing-termite Macrotermes natalensis.</title>
        <authorList>
            <person name="Benndorf R."/>
            <person name="Schwitalla J."/>
            <person name="Martin K."/>
            <person name="De Beer W."/>
            <person name="Kaster A.-K."/>
            <person name="Vollmers J."/>
            <person name="Poulsen M."/>
            <person name="Beemelmanns C."/>
        </authorList>
    </citation>
    <scope>NUCLEOTIDE SEQUENCE [LARGE SCALE GENOMIC DNA]</scope>
    <source>
        <strain evidence="6 7">RB20</strain>
    </source>
</reference>
<proteinExistence type="predicted"/>
<dbReference type="InterPro" id="IPR050109">
    <property type="entry name" value="HTH-type_TetR-like_transc_reg"/>
</dbReference>
<dbReference type="SUPFAM" id="SSF46689">
    <property type="entry name" value="Homeodomain-like"/>
    <property type="match status" value="1"/>
</dbReference>
<dbReference type="PANTHER" id="PTHR30055">
    <property type="entry name" value="HTH-TYPE TRANSCRIPTIONAL REGULATOR RUTR"/>
    <property type="match status" value="1"/>
</dbReference>
<dbReference type="PRINTS" id="PR00455">
    <property type="entry name" value="HTHTETR"/>
</dbReference>
<dbReference type="InterPro" id="IPR009057">
    <property type="entry name" value="Homeodomain-like_sf"/>
</dbReference>
<feature type="DNA-binding region" description="H-T-H motif" evidence="4">
    <location>
        <begin position="30"/>
        <end position="49"/>
    </location>
</feature>
<dbReference type="Pfam" id="PF14246">
    <property type="entry name" value="TetR_C_7"/>
    <property type="match status" value="1"/>
</dbReference>
<dbReference type="AlphaFoldDB" id="A0A7K0CWE9"/>
<evidence type="ECO:0000256" key="3">
    <source>
        <dbReference type="ARBA" id="ARBA00023163"/>
    </source>
</evidence>
<keyword evidence="7" id="KW-1185">Reference proteome</keyword>
<comment type="caution">
    <text evidence="6">The sequence shown here is derived from an EMBL/GenBank/DDBJ whole genome shotgun (WGS) entry which is preliminary data.</text>
</comment>
<name>A0A7K0CWE9_9NOCA</name>
<dbReference type="Gene3D" id="1.10.10.60">
    <property type="entry name" value="Homeodomain-like"/>
    <property type="match status" value="1"/>
</dbReference>
<keyword evidence="3" id="KW-0804">Transcription</keyword>
<keyword evidence="2 4" id="KW-0238">DNA-binding</keyword>
<dbReference type="PANTHER" id="PTHR30055:SF146">
    <property type="entry name" value="HTH-TYPE TRANSCRIPTIONAL DUAL REGULATOR CECR"/>
    <property type="match status" value="1"/>
</dbReference>
<evidence type="ECO:0000256" key="1">
    <source>
        <dbReference type="ARBA" id="ARBA00023015"/>
    </source>
</evidence>
<dbReference type="Gene3D" id="1.10.357.10">
    <property type="entry name" value="Tetracycline Repressor, domain 2"/>
    <property type="match status" value="1"/>
</dbReference>
<dbReference type="PROSITE" id="PS50977">
    <property type="entry name" value="HTH_TETR_2"/>
    <property type="match status" value="1"/>
</dbReference>
<dbReference type="FunFam" id="1.10.10.60:FF:000141">
    <property type="entry name" value="TetR family transcriptional regulator"/>
    <property type="match status" value="1"/>
</dbReference>
<feature type="domain" description="HTH tetR-type" evidence="5">
    <location>
        <begin position="7"/>
        <end position="67"/>
    </location>
</feature>
<dbReference type="Proteomes" id="UP000438448">
    <property type="component" value="Unassembled WGS sequence"/>
</dbReference>